<dbReference type="PANTHER" id="PTHR12131">
    <property type="entry name" value="ATP-DEPENDENT RNA AND DNA HELICASE"/>
    <property type="match status" value="1"/>
</dbReference>
<dbReference type="GO" id="GO:0016787">
    <property type="term" value="F:hydrolase activity"/>
    <property type="evidence" value="ECO:0007669"/>
    <property type="project" value="UniProtKB-KW"/>
</dbReference>
<dbReference type="GO" id="GO:0005524">
    <property type="term" value="F:ATP binding"/>
    <property type="evidence" value="ECO:0007669"/>
    <property type="project" value="UniProtKB-KW"/>
</dbReference>
<dbReference type="Proteomes" id="UP001139150">
    <property type="component" value="Unassembled WGS sequence"/>
</dbReference>
<feature type="coiled-coil region" evidence="5">
    <location>
        <begin position="325"/>
        <end position="354"/>
    </location>
</feature>
<keyword evidence="3 7" id="KW-0347">Helicase</keyword>
<dbReference type="AlphaFoldDB" id="A0A9X2CUF8"/>
<evidence type="ECO:0000256" key="3">
    <source>
        <dbReference type="ARBA" id="ARBA00022806"/>
    </source>
</evidence>
<dbReference type="Pfam" id="PF00271">
    <property type="entry name" value="Helicase_C"/>
    <property type="match status" value="1"/>
</dbReference>
<protein>
    <submittedName>
        <fullName evidence="7">RNA helicase</fullName>
    </submittedName>
</protein>
<dbReference type="PANTHER" id="PTHR12131:SF1">
    <property type="entry name" value="ATP-DEPENDENT RNA HELICASE SUPV3L1, MITOCHONDRIAL-RELATED"/>
    <property type="match status" value="1"/>
</dbReference>
<dbReference type="SMART" id="SM00487">
    <property type="entry name" value="DEXDc"/>
    <property type="match status" value="1"/>
</dbReference>
<proteinExistence type="predicted"/>
<reference evidence="7" key="1">
    <citation type="submission" date="2022-02" db="EMBL/GenBank/DDBJ databases">
        <title>Halalkalibacter sp. nov. isolated from Lonar Lake, India.</title>
        <authorList>
            <person name="Joshi A."/>
            <person name="Thite S."/>
            <person name="Lodha T."/>
        </authorList>
    </citation>
    <scope>NUCLEOTIDE SEQUENCE</scope>
    <source>
        <strain evidence="7">MEB205</strain>
    </source>
</reference>
<dbReference type="SMART" id="SM00490">
    <property type="entry name" value="HELICc"/>
    <property type="match status" value="1"/>
</dbReference>
<evidence type="ECO:0000256" key="4">
    <source>
        <dbReference type="ARBA" id="ARBA00022840"/>
    </source>
</evidence>
<dbReference type="InterPro" id="IPR001650">
    <property type="entry name" value="Helicase_C-like"/>
</dbReference>
<keyword evidence="4" id="KW-0067">ATP-binding</keyword>
<accession>A0A9X2CUF8</accession>
<keyword evidence="5" id="KW-0175">Coiled coil</keyword>
<dbReference type="Gene3D" id="1.20.272.40">
    <property type="match status" value="1"/>
</dbReference>
<sequence length="860" mass="101935">MNKLTTVYPQAVEHTKRKITEDIERYLEEKEFIPTFEQYIADRHNYVEQIWVNVWLNKITNDVSKREKKAFLTERNYEVDGVDKKIINRLFRNEMRDYRPFNVIGWLKERFSGKEQEWNELFDKAKMNYAKRKEEERLAEKRKKVESNIEAVLQEIMEQDQEHLYLYIRHRVSRQLASDFKAKPKYRKIETFKIEEELEEIGPFSPKDYFTVSKFFDELTGAVQKAYYWEYERYLFAYQRFINEKLRLYVSKLVLERLSSETYTQYNEVFNQPLTDIRVSVIVKPYLPYWEKRFFSNIQSELLDDLLSLAEVPFDMDEHKKIYHNDLIERERKKAEEEAEAKRKQEEEARILDDIFGREYRPSSGRNIRYVLHIGETNTGKTHHALERMKAASSGLYLAPLRLLALEVYDKLNAEGIPCTLKTGEEEKTVEGAAHNSCTVEMFHEKEFYDVVVIDEAQMIADKDRGFSWYKAVTKANANEVHIIGSRNAESMVLELLGDSEEVEIHDYTRDIPLKVERKEFKMSHTKKGDALVCFSRRRVLETASQLQKNGHSVSMIYGSMPPETRKKQMQRFIEGETTVIVSTDAIGMGLNLPIRRIAFLENEKFDGTRRRRLTSQEIKQIAGRAGRKGIYDVGKVAFTSEIKIMKHLLQQEDESIQSFAIAPTNAVFERFQKYYRDLGTFFELWEKFQSPKGTKKASLSEERDLYETIRGTEIEARLSMMDLYGFLHLPFSSKEPGLTEQWQEKMLAIVRGDDLPEPQIVKGALEELELSYKSIGLHLLFLYRLERRTEAIYWERVREEISDGVHEVLKNDVRNLSKKCKYCGKSMSWEHEFTMCDDCHKSRYRQRERGAYRNRKYYR</sequence>
<keyword evidence="1" id="KW-0547">Nucleotide-binding</keyword>
<dbReference type="InterPro" id="IPR027417">
    <property type="entry name" value="P-loop_NTPase"/>
</dbReference>
<feature type="domain" description="Helicase C-terminal" evidence="6">
    <location>
        <begin position="508"/>
        <end position="668"/>
    </location>
</feature>
<organism evidence="7 8">
    <name type="scientific">Halalkalibacter alkaliphilus</name>
    <dbReference type="NCBI Taxonomy" id="2917993"/>
    <lineage>
        <taxon>Bacteria</taxon>
        <taxon>Bacillati</taxon>
        <taxon>Bacillota</taxon>
        <taxon>Bacilli</taxon>
        <taxon>Bacillales</taxon>
        <taxon>Bacillaceae</taxon>
        <taxon>Halalkalibacter</taxon>
    </lineage>
</organism>
<gene>
    <name evidence="7" type="ORF">MF646_14950</name>
</gene>
<name>A0A9X2CUF8_9BACI</name>
<dbReference type="InterPro" id="IPR014001">
    <property type="entry name" value="Helicase_ATP-bd"/>
</dbReference>
<dbReference type="PROSITE" id="PS51194">
    <property type="entry name" value="HELICASE_CTER"/>
    <property type="match status" value="1"/>
</dbReference>
<dbReference type="EMBL" id="JAKRYL010000015">
    <property type="protein sequence ID" value="MCL7748426.1"/>
    <property type="molecule type" value="Genomic_DNA"/>
</dbReference>
<feature type="coiled-coil region" evidence="5">
    <location>
        <begin position="135"/>
        <end position="162"/>
    </location>
</feature>
<dbReference type="InterPro" id="IPR050699">
    <property type="entry name" value="RNA-DNA_Helicase"/>
</dbReference>
<dbReference type="SUPFAM" id="SSF52540">
    <property type="entry name" value="P-loop containing nucleoside triphosphate hydrolases"/>
    <property type="match status" value="1"/>
</dbReference>
<keyword evidence="8" id="KW-1185">Reference proteome</keyword>
<dbReference type="GO" id="GO:0004386">
    <property type="term" value="F:helicase activity"/>
    <property type="evidence" value="ECO:0007669"/>
    <property type="project" value="UniProtKB-KW"/>
</dbReference>
<evidence type="ECO:0000256" key="5">
    <source>
        <dbReference type="SAM" id="Coils"/>
    </source>
</evidence>
<dbReference type="Gene3D" id="3.40.50.300">
    <property type="entry name" value="P-loop containing nucleotide triphosphate hydrolases"/>
    <property type="match status" value="2"/>
</dbReference>
<dbReference type="Pfam" id="PF22527">
    <property type="entry name" value="DEXQc_Suv3"/>
    <property type="match status" value="1"/>
</dbReference>
<dbReference type="InterPro" id="IPR055206">
    <property type="entry name" value="DEXQc_SUV3"/>
</dbReference>
<dbReference type="RefSeq" id="WP_250097317.1">
    <property type="nucleotide sequence ID" value="NZ_JAKRYL010000015.1"/>
</dbReference>
<evidence type="ECO:0000259" key="6">
    <source>
        <dbReference type="PROSITE" id="PS51194"/>
    </source>
</evidence>
<evidence type="ECO:0000313" key="7">
    <source>
        <dbReference type="EMBL" id="MCL7748426.1"/>
    </source>
</evidence>
<evidence type="ECO:0000256" key="2">
    <source>
        <dbReference type="ARBA" id="ARBA00022801"/>
    </source>
</evidence>
<evidence type="ECO:0000256" key="1">
    <source>
        <dbReference type="ARBA" id="ARBA00022741"/>
    </source>
</evidence>
<comment type="caution">
    <text evidence="7">The sequence shown here is derived from an EMBL/GenBank/DDBJ whole genome shotgun (WGS) entry which is preliminary data.</text>
</comment>
<keyword evidence="2" id="KW-0378">Hydrolase</keyword>
<evidence type="ECO:0000313" key="8">
    <source>
        <dbReference type="Proteomes" id="UP001139150"/>
    </source>
</evidence>